<evidence type="ECO:0000256" key="1">
    <source>
        <dbReference type="SAM" id="MobiDB-lite"/>
    </source>
</evidence>
<keyword evidence="2" id="KW-0812">Transmembrane</keyword>
<feature type="transmembrane region" description="Helical" evidence="2">
    <location>
        <begin position="23"/>
        <end position="42"/>
    </location>
</feature>
<proteinExistence type="predicted"/>
<feature type="transmembrane region" description="Helical" evidence="2">
    <location>
        <begin position="270"/>
        <end position="288"/>
    </location>
</feature>
<evidence type="ECO:0000313" key="4">
    <source>
        <dbReference type="Proteomes" id="UP001500218"/>
    </source>
</evidence>
<dbReference type="EMBL" id="BAAALT010000279">
    <property type="protein sequence ID" value="GAA1833458.1"/>
    <property type="molecule type" value="Genomic_DNA"/>
</dbReference>
<reference evidence="4" key="1">
    <citation type="journal article" date="2019" name="Int. J. Syst. Evol. Microbiol.">
        <title>The Global Catalogue of Microorganisms (GCM) 10K type strain sequencing project: providing services to taxonomists for standard genome sequencing and annotation.</title>
        <authorList>
            <consortium name="The Broad Institute Genomics Platform"/>
            <consortium name="The Broad Institute Genome Sequencing Center for Infectious Disease"/>
            <person name="Wu L."/>
            <person name="Ma J."/>
        </authorList>
    </citation>
    <scope>NUCLEOTIDE SEQUENCE [LARGE SCALE GENOMIC DNA]</scope>
    <source>
        <strain evidence="4">JCM 13250</strain>
    </source>
</reference>
<feature type="transmembrane region" description="Helical" evidence="2">
    <location>
        <begin position="117"/>
        <end position="138"/>
    </location>
</feature>
<feature type="transmembrane region" description="Helical" evidence="2">
    <location>
        <begin position="78"/>
        <end position="97"/>
    </location>
</feature>
<evidence type="ECO:0000256" key="2">
    <source>
        <dbReference type="SAM" id="Phobius"/>
    </source>
</evidence>
<keyword evidence="2" id="KW-0472">Membrane</keyword>
<keyword evidence="4" id="KW-1185">Reference proteome</keyword>
<sequence>MPVTAVAGETPGYVGRRRGRSGLLMSFVDAGAVVAGAARLWWRHWPVLFGIYLLGQAASAWLVHLAVITARWNGTAGYLVYLLSPVVFMISLALMLLAVRRSLPRLATTGRATARDLVGHLTSVLVPFLAIYTSLGMARDESTNYYYKVFEDEVLANPASITDPGSVDIMRHLPFTVRSTLVAAVLIVFVLRWLLPKWQLFRGWILFSLVMGYLELLWLSQLSQEWGPDNAWLHERVAAKWLADAWAGAANGLGPLRDVVLWVGDQLGKADVVLIAPLAWLLLGAVVYRREVNVSLEVDDNKPPPLWLDELPRPMRWLGTGIHLDLRNRFGPLVNGVRIMGRIGLVTTLFFCLLFTAAMALSQVAWEVERLIIGPNDVGTRWMPLSYPLSTINSAISTVAVICLIAAAIDRILLIGNRGIVAEPGAPADPGPVAAASAPVPAPTQSGAVSHR</sequence>
<organism evidence="3 4">
    <name type="scientific">Luedemannella flava</name>
    <dbReference type="NCBI Taxonomy" id="349316"/>
    <lineage>
        <taxon>Bacteria</taxon>
        <taxon>Bacillati</taxon>
        <taxon>Actinomycetota</taxon>
        <taxon>Actinomycetes</taxon>
        <taxon>Micromonosporales</taxon>
        <taxon>Micromonosporaceae</taxon>
        <taxon>Luedemannella</taxon>
    </lineage>
</organism>
<feature type="transmembrane region" description="Helical" evidence="2">
    <location>
        <begin position="49"/>
        <end position="72"/>
    </location>
</feature>
<gene>
    <name evidence="3" type="ORF">GCM10009682_59760</name>
</gene>
<feature type="transmembrane region" description="Helical" evidence="2">
    <location>
        <begin position="175"/>
        <end position="194"/>
    </location>
</feature>
<dbReference type="Proteomes" id="UP001500218">
    <property type="component" value="Unassembled WGS sequence"/>
</dbReference>
<keyword evidence="2" id="KW-1133">Transmembrane helix</keyword>
<feature type="transmembrane region" description="Helical" evidence="2">
    <location>
        <begin position="201"/>
        <end position="219"/>
    </location>
</feature>
<evidence type="ECO:0008006" key="5">
    <source>
        <dbReference type="Google" id="ProtNLM"/>
    </source>
</evidence>
<feature type="transmembrane region" description="Helical" evidence="2">
    <location>
        <begin position="386"/>
        <end position="409"/>
    </location>
</feature>
<accession>A0ABP4Z1F2</accession>
<name>A0ABP4Z1F2_9ACTN</name>
<protein>
    <recommendedName>
        <fullName evidence="5">ABC transporter permease</fullName>
    </recommendedName>
</protein>
<comment type="caution">
    <text evidence="3">The sequence shown here is derived from an EMBL/GenBank/DDBJ whole genome shotgun (WGS) entry which is preliminary data.</text>
</comment>
<feature type="transmembrane region" description="Helical" evidence="2">
    <location>
        <begin position="343"/>
        <end position="366"/>
    </location>
</feature>
<evidence type="ECO:0000313" key="3">
    <source>
        <dbReference type="EMBL" id="GAA1833458.1"/>
    </source>
</evidence>
<feature type="region of interest" description="Disordered" evidence="1">
    <location>
        <begin position="431"/>
        <end position="452"/>
    </location>
</feature>